<evidence type="ECO:0000313" key="11">
    <source>
        <dbReference type="EMBL" id="KKN86391.1"/>
    </source>
</evidence>
<evidence type="ECO:0000256" key="5">
    <source>
        <dbReference type="ARBA" id="ARBA00022927"/>
    </source>
</evidence>
<keyword evidence="6 10" id="KW-1133">Transmembrane helix</keyword>
<keyword evidence="3" id="KW-1003">Cell membrane</keyword>
<evidence type="ECO:0000256" key="1">
    <source>
        <dbReference type="ARBA" id="ARBA00004162"/>
    </source>
</evidence>
<reference evidence="11" key="1">
    <citation type="journal article" date="2015" name="Nature">
        <title>Complex archaea that bridge the gap between prokaryotes and eukaryotes.</title>
        <authorList>
            <person name="Spang A."/>
            <person name="Saw J.H."/>
            <person name="Jorgensen S.L."/>
            <person name="Zaremba-Niedzwiedzka K."/>
            <person name="Martijn J."/>
            <person name="Lind A.E."/>
            <person name="van Eijk R."/>
            <person name="Schleper C."/>
            <person name="Guy L."/>
            <person name="Ettema T.J."/>
        </authorList>
    </citation>
    <scope>NUCLEOTIDE SEQUENCE</scope>
</reference>
<dbReference type="InterPro" id="IPR003849">
    <property type="entry name" value="Preprotein_translocase_YajC"/>
</dbReference>
<name>A0A0F9WK73_9ZZZZ</name>
<protein>
    <recommendedName>
        <fullName evidence="12">Preprotein translocase subunit YajC</fullName>
    </recommendedName>
</protein>
<evidence type="ECO:0000256" key="6">
    <source>
        <dbReference type="ARBA" id="ARBA00022989"/>
    </source>
</evidence>
<evidence type="ECO:0000256" key="10">
    <source>
        <dbReference type="SAM" id="Phobius"/>
    </source>
</evidence>
<evidence type="ECO:0000256" key="7">
    <source>
        <dbReference type="ARBA" id="ARBA00023010"/>
    </source>
</evidence>
<keyword evidence="8 10" id="KW-0472">Membrane</keyword>
<evidence type="ECO:0000256" key="8">
    <source>
        <dbReference type="ARBA" id="ARBA00023136"/>
    </source>
</evidence>
<dbReference type="NCBIfam" id="TIGR00739">
    <property type="entry name" value="yajC"/>
    <property type="match status" value="1"/>
</dbReference>
<dbReference type="Pfam" id="PF02699">
    <property type="entry name" value="YajC"/>
    <property type="match status" value="1"/>
</dbReference>
<keyword evidence="2" id="KW-0813">Transport</keyword>
<evidence type="ECO:0000256" key="3">
    <source>
        <dbReference type="ARBA" id="ARBA00022475"/>
    </source>
</evidence>
<evidence type="ECO:0000256" key="4">
    <source>
        <dbReference type="ARBA" id="ARBA00022692"/>
    </source>
</evidence>
<sequence length="172" mass="18205">MKLSHILCALAVTVLLTATFVRAQDDAPADPAAGEALTSDDTATGGDTAAPPAPGAEPTTSPAGDGNRTDGLFGGGWKIPLLILGMIGVMFFFSSRKRRKTETDRRDMLAALSKGDKVTSIGGICGTVIEAREDEIVVKVDETNNVRMRFARWAIRGVGDAAKSENAERDRK</sequence>
<dbReference type="AlphaFoldDB" id="A0A0F9WK73"/>
<dbReference type="GO" id="GO:0015031">
    <property type="term" value="P:protein transport"/>
    <property type="evidence" value="ECO:0007669"/>
    <property type="project" value="UniProtKB-KW"/>
</dbReference>
<comment type="subcellular location">
    <subcellularLocation>
        <location evidence="1">Cell membrane</location>
        <topology evidence="1">Single-pass membrane protein</topology>
    </subcellularLocation>
</comment>
<dbReference type="SMART" id="SM01323">
    <property type="entry name" value="YajC"/>
    <property type="match status" value="1"/>
</dbReference>
<proteinExistence type="predicted"/>
<dbReference type="GO" id="GO:0005886">
    <property type="term" value="C:plasma membrane"/>
    <property type="evidence" value="ECO:0007669"/>
    <property type="project" value="UniProtKB-SubCell"/>
</dbReference>
<accession>A0A0F9WK73</accession>
<feature type="compositionally biased region" description="Low complexity" evidence="9">
    <location>
        <begin position="29"/>
        <end position="64"/>
    </location>
</feature>
<dbReference type="EMBL" id="LAZR01000148">
    <property type="protein sequence ID" value="KKN86391.1"/>
    <property type="molecule type" value="Genomic_DNA"/>
</dbReference>
<evidence type="ECO:0000256" key="9">
    <source>
        <dbReference type="SAM" id="MobiDB-lite"/>
    </source>
</evidence>
<gene>
    <name evidence="11" type="ORF">LCGC14_0269450</name>
</gene>
<dbReference type="PANTHER" id="PTHR33909:SF1">
    <property type="entry name" value="SEC TRANSLOCON ACCESSORY COMPLEX SUBUNIT YAJC"/>
    <property type="match status" value="1"/>
</dbReference>
<keyword evidence="7" id="KW-0811">Translocation</keyword>
<dbReference type="PANTHER" id="PTHR33909">
    <property type="entry name" value="SEC TRANSLOCON ACCESSORY COMPLEX SUBUNIT YAJC"/>
    <property type="match status" value="1"/>
</dbReference>
<feature type="transmembrane region" description="Helical" evidence="10">
    <location>
        <begin position="77"/>
        <end position="95"/>
    </location>
</feature>
<keyword evidence="4 10" id="KW-0812">Transmembrane</keyword>
<keyword evidence="5" id="KW-0653">Protein transport</keyword>
<evidence type="ECO:0000256" key="2">
    <source>
        <dbReference type="ARBA" id="ARBA00022448"/>
    </source>
</evidence>
<comment type="caution">
    <text evidence="11">The sequence shown here is derived from an EMBL/GenBank/DDBJ whole genome shotgun (WGS) entry which is preliminary data.</text>
</comment>
<feature type="region of interest" description="Disordered" evidence="9">
    <location>
        <begin position="29"/>
        <end position="69"/>
    </location>
</feature>
<organism evidence="11">
    <name type="scientific">marine sediment metagenome</name>
    <dbReference type="NCBI Taxonomy" id="412755"/>
    <lineage>
        <taxon>unclassified sequences</taxon>
        <taxon>metagenomes</taxon>
        <taxon>ecological metagenomes</taxon>
    </lineage>
</organism>
<evidence type="ECO:0008006" key="12">
    <source>
        <dbReference type="Google" id="ProtNLM"/>
    </source>
</evidence>